<evidence type="ECO:0000313" key="3">
    <source>
        <dbReference type="Proteomes" id="UP000006304"/>
    </source>
</evidence>
<dbReference type="KEGG" id="nbr:O3I_014400"/>
<proteinExistence type="predicted"/>
<protein>
    <submittedName>
        <fullName evidence="2">Uncharacterized protein</fullName>
    </submittedName>
</protein>
<dbReference type="EMBL" id="CP003876">
    <property type="protein sequence ID" value="AFU00841.1"/>
    <property type="molecule type" value="Genomic_DNA"/>
</dbReference>
<feature type="compositionally biased region" description="Basic and acidic residues" evidence="1">
    <location>
        <begin position="1"/>
        <end position="17"/>
    </location>
</feature>
<evidence type="ECO:0000313" key="2">
    <source>
        <dbReference type="EMBL" id="AFU00841.1"/>
    </source>
</evidence>
<feature type="compositionally biased region" description="Polar residues" evidence="1">
    <location>
        <begin position="79"/>
        <end position="98"/>
    </location>
</feature>
<accession>K0EZL8</accession>
<sequence length="98" mass="10198">MSNHTSERHRLGGRVDRYGPPSSQDRAATAVTETIVMPWPMNGLGSDGELAAERPSQGASAIRVPDGDRAGDLGHAPATAQSPPVTPDSSTPCLGTHR</sequence>
<dbReference type="RefSeq" id="WP_014983696.1">
    <property type="nucleotide sequence ID" value="NC_018681.1"/>
</dbReference>
<feature type="region of interest" description="Disordered" evidence="1">
    <location>
        <begin position="1"/>
        <end position="98"/>
    </location>
</feature>
<organism evidence="2 3">
    <name type="scientific">Nocardia brasiliensis (strain ATCC 700358 / HUJEG-1)</name>
    <dbReference type="NCBI Taxonomy" id="1133849"/>
    <lineage>
        <taxon>Bacteria</taxon>
        <taxon>Bacillati</taxon>
        <taxon>Actinomycetota</taxon>
        <taxon>Actinomycetes</taxon>
        <taxon>Mycobacteriales</taxon>
        <taxon>Nocardiaceae</taxon>
        <taxon>Nocardia</taxon>
    </lineage>
</organism>
<dbReference type="STRING" id="1133849.O3I_014400"/>
<reference evidence="2 3" key="1">
    <citation type="journal article" date="2012" name="J. Bacteriol.">
        <title>Complete genome sequence of Nocardia brasiliensis HUJEG-1.</title>
        <authorList>
            <person name="Vera-Cabrera L."/>
            <person name="Ortiz-Lopez R."/>
            <person name="Elizondo-Gonzalez R."/>
            <person name="Perez-Maya A.A."/>
            <person name="Ocampo-Candiani J."/>
        </authorList>
    </citation>
    <scope>NUCLEOTIDE SEQUENCE [LARGE SCALE GENOMIC DNA]</scope>
    <source>
        <strain evidence="3">ATCC 700358</strain>
    </source>
</reference>
<keyword evidence="3" id="KW-1185">Reference proteome</keyword>
<dbReference type="Proteomes" id="UP000006304">
    <property type="component" value="Chromosome"/>
</dbReference>
<name>K0EZL8_NOCB7</name>
<evidence type="ECO:0000256" key="1">
    <source>
        <dbReference type="SAM" id="MobiDB-lite"/>
    </source>
</evidence>
<gene>
    <name evidence="2" type="ORF">O3I_014400</name>
</gene>
<dbReference type="HOGENOM" id="CLU_2330909_0_0_11"/>
<dbReference type="AlphaFoldDB" id="K0EZL8"/>